<dbReference type="Pfam" id="PF07839">
    <property type="entry name" value="CaM_binding"/>
    <property type="match status" value="1"/>
</dbReference>
<feature type="compositionally biased region" description="Polar residues" evidence="1">
    <location>
        <begin position="112"/>
        <end position="130"/>
    </location>
</feature>
<dbReference type="EMBL" id="VEPZ02000450">
    <property type="protein sequence ID" value="KAE8724839.1"/>
    <property type="molecule type" value="Genomic_DNA"/>
</dbReference>
<feature type="compositionally biased region" description="Basic and acidic residues" evidence="1">
    <location>
        <begin position="65"/>
        <end position="81"/>
    </location>
</feature>
<feature type="region of interest" description="Disordered" evidence="1">
    <location>
        <begin position="326"/>
        <end position="351"/>
    </location>
</feature>
<dbReference type="PANTHER" id="PTHR33349:SF1">
    <property type="entry name" value="EMB|CAB62594.1"/>
    <property type="match status" value="1"/>
</dbReference>
<feature type="region of interest" description="Disordered" evidence="1">
    <location>
        <begin position="31"/>
        <end position="53"/>
    </location>
</feature>
<protein>
    <recommendedName>
        <fullName evidence="2">Calmodulin-binding domain-containing protein</fullName>
    </recommendedName>
</protein>
<feature type="region of interest" description="Disordered" evidence="1">
    <location>
        <begin position="65"/>
        <end position="242"/>
    </location>
</feature>
<dbReference type="SMART" id="SM01054">
    <property type="entry name" value="CaM_binding"/>
    <property type="match status" value="1"/>
</dbReference>
<evidence type="ECO:0000259" key="2">
    <source>
        <dbReference type="SMART" id="SM01054"/>
    </source>
</evidence>
<feature type="compositionally biased region" description="Polar residues" evidence="1">
    <location>
        <begin position="153"/>
        <end position="166"/>
    </location>
</feature>
<organism evidence="3 4">
    <name type="scientific">Hibiscus syriacus</name>
    <name type="common">Rose of Sharon</name>
    <dbReference type="NCBI Taxonomy" id="106335"/>
    <lineage>
        <taxon>Eukaryota</taxon>
        <taxon>Viridiplantae</taxon>
        <taxon>Streptophyta</taxon>
        <taxon>Embryophyta</taxon>
        <taxon>Tracheophyta</taxon>
        <taxon>Spermatophyta</taxon>
        <taxon>Magnoliopsida</taxon>
        <taxon>eudicotyledons</taxon>
        <taxon>Gunneridae</taxon>
        <taxon>Pentapetalae</taxon>
        <taxon>rosids</taxon>
        <taxon>malvids</taxon>
        <taxon>Malvales</taxon>
        <taxon>Malvaceae</taxon>
        <taxon>Malvoideae</taxon>
        <taxon>Hibiscus</taxon>
    </lineage>
</organism>
<evidence type="ECO:0000256" key="1">
    <source>
        <dbReference type="SAM" id="MobiDB-lite"/>
    </source>
</evidence>
<evidence type="ECO:0000313" key="3">
    <source>
        <dbReference type="EMBL" id="KAE8724839.1"/>
    </source>
</evidence>
<dbReference type="Proteomes" id="UP000436088">
    <property type="component" value="Unassembled WGS sequence"/>
</dbReference>
<feature type="domain" description="Calmodulin-binding" evidence="2">
    <location>
        <begin position="370"/>
        <end position="462"/>
    </location>
</feature>
<dbReference type="GO" id="GO:0005516">
    <property type="term" value="F:calmodulin binding"/>
    <property type="evidence" value="ECO:0007669"/>
    <property type="project" value="InterPro"/>
</dbReference>
<name>A0A6A3CCF3_HIBSY</name>
<dbReference type="AlphaFoldDB" id="A0A6A3CCF3"/>
<dbReference type="InterPro" id="IPR012417">
    <property type="entry name" value="CaM-bd_dom_pln"/>
</dbReference>
<reference evidence="3" key="1">
    <citation type="submission" date="2019-09" db="EMBL/GenBank/DDBJ databases">
        <title>Draft genome information of white flower Hibiscus syriacus.</title>
        <authorList>
            <person name="Kim Y.-M."/>
        </authorList>
    </citation>
    <scope>NUCLEOTIDE SEQUENCE [LARGE SCALE GENOMIC DNA]</scope>
    <source>
        <strain evidence="3">YM2019G1</strain>
    </source>
</reference>
<feature type="compositionally biased region" description="Polar residues" evidence="1">
    <location>
        <begin position="37"/>
        <end position="46"/>
    </location>
</feature>
<dbReference type="PANTHER" id="PTHR33349">
    <property type="entry name" value="EMB|CAB62594.1"/>
    <property type="match status" value="1"/>
</dbReference>
<evidence type="ECO:0000313" key="4">
    <source>
        <dbReference type="Proteomes" id="UP000436088"/>
    </source>
</evidence>
<accession>A0A6A3CCF3</accession>
<gene>
    <name evidence="3" type="ORF">F3Y22_tig00009796pilonHSYRG00009</name>
</gene>
<comment type="caution">
    <text evidence="3">The sequence shown here is derived from an EMBL/GenBank/DDBJ whole genome shotgun (WGS) entry which is preliminary data.</text>
</comment>
<proteinExistence type="predicted"/>
<keyword evidence="4" id="KW-1185">Reference proteome</keyword>
<sequence>MARGRLRILSATYSMALESFSSSMTADMTGINGGNPRRNSLAGSTNTRERAPSLYRRASIGTYHDFCKPGKEHDEPEEKVRLPFPKRIIKKPSDEPSLFGSSDSPQRKKTTPIRTRSLPSKVTELRTSTDLPDGNKPIVKEKASVAKLKSKYAPNSGSHSCDTSDVINPEDGSSRSGRVQVPSKKVPSKANEESLLKRPATSSKPKARAEKLLPAVPSDVISARRQGGTGDTKKGKTTATSKVTLEDLSASRRAPLSRRASLSGKNRNLKVVLPQKSRNELENDKTEQQILDEHVGSNTDTINEKTLYVIKLETENVMLESDKNENCAAEVSPNVQDEPESTATEAKHDSDSAFNNAVHMEETDTSDDSQPVRLSFRRGTIIDIEPDDHCPMQLKFRQGSVECDTNDGPIDEKVVLRHHDVPGKQDGQGLFNNIIEEAVNKLVGARKSKVKALVGAFETVINLQDTKPSSNGV</sequence>